<dbReference type="Proteomes" id="UP000245712">
    <property type="component" value="Unassembled WGS sequence"/>
</dbReference>
<evidence type="ECO:0000256" key="1">
    <source>
        <dbReference type="SAM" id="MobiDB-lite"/>
    </source>
</evidence>
<reference evidence="3 4" key="1">
    <citation type="submission" date="2018-05" db="EMBL/GenBank/DDBJ databases">
        <title>Genomic Encyclopedia of Type Strains, Phase IV (KMG-V): Genome sequencing to study the core and pangenomes of soil and plant-associated prokaryotes.</title>
        <authorList>
            <person name="Whitman W."/>
        </authorList>
    </citation>
    <scope>NUCLEOTIDE SEQUENCE [LARGE SCALE GENOMIC DNA]</scope>
    <source>
        <strain evidence="3 4">SCZa-39</strain>
    </source>
</reference>
<protein>
    <submittedName>
        <fullName evidence="3">Uncharacterized protein DUF4148</fullName>
    </submittedName>
</protein>
<keyword evidence="4" id="KW-1185">Reference proteome</keyword>
<evidence type="ECO:0000313" key="4">
    <source>
        <dbReference type="Proteomes" id="UP000245712"/>
    </source>
</evidence>
<evidence type="ECO:0000313" key="3">
    <source>
        <dbReference type="EMBL" id="PVX61367.1"/>
    </source>
</evidence>
<accession>A0ABX5K748</accession>
<keyword evidence="2" id="KW-0732">Signal</keyword>
<organism evidence="3 4">
    <name type="scientific">Paraburkholderia unamae</name>
    <dbReference type="NCBI Taxonomy" id="219649"/>
    <lineage>
        <taxon>Bacteria</taxon>
        <taxon>Pseudomonadati</taxon>
        <taxon>Pseudomonadota</taxon>
        <taxon>Betaproteobacteria</taxon>
        <taxon>Burkholderiales</taxon>
        <taxon>Burkholderiaceae</taxon>
        <taxon>Paraburkholderia</taxon>
    </lineage>
</organism>
<dbReference type="Pfam" id="PF13663">
    <property type="entry name" value="DUF4148"/>
    <property type="match status" value="1"/>
</dbReference>
<dbReference type="EMBL" id="QEOB01000040">
    <property type="protein sequence ID" value="PVX61367.1"/>
    <property type="molecule type" value="Genomic_DNA"/>
</dbReference>
<feature type="region of interest" description="Disordered" evidence="1">
    <location>
        <begin position="78"/>
        <end position="120"/>
    </location>
</feature>
<evidence type="ECO:0000256" key="2">
    <source>
        <dbReference type="SAM" id="SignalP"/>
    </source>
</evidence>
<feature type="compositionally biased region" description="Basic and acidic residues" evidence="1">
    <location>
        <begin position="109"/>
        <end position="120"/>
    </location>
</feature>
<sequence>MRIIKRIAAAALLAAPVVVLAQSAAPSDEALTRAQVRQDQIQVEQQGYNPSIGDQASYPRDAQAAEARVGAQQVDQAANGGYGGAMPGSSAAGEPVGMAQPAQAAHTARVPDEKSVYFGQ</sequence>
<proteinExistence type="predicted"/>
<feature type="chain" id="PRO_5045068425" evidence="2">
    <location>
        <begin position="22"/>
        <end position="120"/>
    </location>
</feature>
<dbReference type="RefSeq" id="WP_112177848.1">
    <property type="nucleotide sequence ID" value="NZ_QEOB01000040.1"/>
</dbReference>
<gene>
    <name evidence="3" type="ORF">C7402_14016</name>
</gene>
<dbReference type="InterPro" id="IPR025421">
    <property type="entry name" value="DUF4148"/>
</dbReference>
<feature type="signal peptide" evidence="2">
    <location>
        <begin position="1"/>
        <end position="21"/>
    </location>
</feature>
<comment type="caution">
    <text evidence="3">The sequence shown here is derived from an EMBL/GenBank/DDBJ whole genome shotgun (WGS) entry which is preliminary data.</text>
</comment>
<name>A0ABX5K748_9BURK</name>